<keyword evidence="1" id="KW-0496">Mitochondrion</keyword>
<dbReference type="AlphaFoldDB" id="A0A124GPA3"/>
<gene>
    <name evidence="1" type="ORF">ABT39_MTgene1200</name>
</gene>
<comment type="caution">
    <text evidence="1">The sequence shown here is derived from an EMBL/GenBank/DDBJ whole genome shotgun (WGS) entry which is preliminary data.</text>
</comment>
<protein>
    <submittedName>
        <fullName evidence="1">Uncharacterized protein</fullName>
    </submittedName>
</protein>
<accession>A0A124GPA3</accession>
<dbReference type="EMBL" id="LKAM01000001">
    <property type="protein sequence ID" value="KUM51353.1"/>
    <property type="molecule type" value="Genomic_DNA"/>
</dbReference>
<proteinExistence type="predicted"/>
<geneLocation type="mitochondrion" evidence="1"/>
<organism evidence="1">
    <name type="scientific">Picea glauca</name>
    <name type="common">White spruce</name>
    <name type="synonym">Pinus glauca</name>
    <dbReference type="NCBI Taxonomy" id="3330"/>
    <lineage>
        <taxon>Eukaryota</taxon>
        <taxon>Viridiplantae</taxon>
        <taxon>Streptophyta</taxon>
        <taxon>Embryophyta</taxon>
        <taxon>Tracheophyta</taxon>
        <taxon>Spermatophyta</taxon>
        <taxon>Pinopsida</taxon>
        <taxon>Pinidae</taxon>
        <taxon>Conifers I</taxon>
        <taxon>Pinales</taxon>
        <taxon>Pinaceae</taxon>
        <taxon>Picea</taxon>
    </lineage>
</organism>
<reference evidence="1" key="1">
    <citation type="journal article" date="2015" name="Genome Biol. Evol.">
        <title>Organellar Genomes of White Spruce (Picea glauca): Assembly and Annotation.</title>
        <authorList>
            <person name="Jackman S.D."/>
            <person name="Warren R.L."/>
            <person name="Gibb E.A."/>
            <person name="Vandervalk B.P."/>
            <person name="Mohamadi H."/>
            <person name="Chu J."/>
            <person name="Raymond A."/>
            <person name="Pleasance S."/>
            <person name="Coope R."/>
            <person name="Wildung M.R."/>
            <person name="Ritland C.E."/>
            <person name="Bousquet J."/>
            <person name="Jones S.J."/>
            <person name="Bohlmann J."/>
            <person name="Birol I."/>
        </authorList>
    </citation>
    <scope>NUCLEOTIDE SEQUENCE [LARGE SCALE GENOMIC DNA]</scope>
    <source>
        <tissue evidence="1">Flushing bud</tissue>
    </source>
</reference>
<evidence type="ECO:0000313" key="1">
    <source>
        <dbReference type="EMBL" id="KUM51353.1"/>
    </source>
</evidence>
<sequence length="52" mass="5806">MMPELGLDTRAGYSLLYSAGLLYSNGRGLISQEYSMLSILELIHLMLIVDSR</sequence>
<name>A0A124GPA3_PICGL</name>